<dbReference type="InterPro" id="IPR019831">
    <property type="entry name" value="Mn/Fe_SOD_N"/>
</dbReference>
<dbReference type="Gene3D" id="1.10.287.990">
    <property type="entry name" value="Fe,Mn superoxide dismutase (SOD) domain"/>
    <property type="match status" value="1"/>
</dbReference>
<keyword evidence="4" id="KW-0049">Antioxidant</keyword>
<name>A0A9P6LWW6_9FUNG</name>
<feature type="non-terminal residue" evidence="8">
    <location>
        <position position="1"/>
    </location>
</feature>
<feature type="domain" description="Manganese/iron superoxide dismutase N-terminal" evidence="7">
    <location>
        <begin position="26"/>
        <end position="94"/>
    </location>
</feature>
<comment type="caution">
    <text evidence="8">The sequence shown here is derived from an EMBL/GenBank/DDBJ whole genome shotgun (WGS) entry which is preliminary data.</text>
</comment>
<evidence type="ECO:0000313" key="9">
    <source>
        <dbReference type="Proteomes" id="UP000749646"/>
    </source>
</evidence>
<dbReference type="EC" id="1.15.1.1" evidence="2"/>
<keyword evidence="3" id="KW-0479">Metal-binding</keyword>
<dbReference type="PANTHER" id="PTHR11404">
    <property type="entry name" value="SUPEROXIDE DISMUTASE 2"/>
    <property type="match status" value="1"/>
</dbReference>
<dbReference type="GO" id="GO:0004784">
    <property type="term" value="F:superoxide dismutase activity"/>
    <property type="evidence" value="ECO:0007669"/>
    <property type="project" value="UniProtKB-EC"/>
</dbReference>
<evidence type="ECO:0000256" key="1">
    <source>
        <dbReference type="ARBA" id="ARBA00008714"/>
    </source>
</evidence>
<dbReference type="InterPro" id="IPR036324">
    <property type="entry name" value="Mn/Fe_SOD_N_sf"/>
</dbReference>
<dbReference type="InterPro" id="IPR050265">
    <property type="entry name" value="Fe/Mn_Superoxide_Dismutase"/>
</dbReference>
<dbReference type="InterPro" id="IPR001189">
    <property type="entry name" value="Mn/Fe_SOD"/>
</dbReference>
<keyword evidence="9" id="KW-1185">Reference proteome</keyword>
<gene>
    <name evidence="8" type="primary">SOD2_1</name>
    <name evidence="8" type="ORF">BGZ65_009026</name>
</gene>
<evidence type="ECO:0000313" key="8">
    <source>
        <dbReference type="EMBL" id="KAF9947202.1"/>
    </source>
</evidence>
<accession>A0A9P6LWW6</accession>
<dbReference type="Proteomes" id="UP000749646">
    <property type="component" value="Unassembled WGS sequence"/>
</dbReference>
<dbReference type="AlphaFoldDB" id="A0A9P6LWW6"/>
<dbReference type="Pfam" id="PF00081">
    <property type="entry name" value="Sod_Fe_N"/>
    <property type="match status" value="1"/>
</dbReference>
<evidence type="ECO:0000256" key="6">
    <source>
        <dbReference type="ARBA" id="ARBA00049204"/>
    </source>
</evidence>
<evidence type="ECO:0000256" key="5">
    <source>
        <dbReference type="ARBA" id="ARBA00023002"/>
    </source>
</evidence>
<evidence type="ECO:0000256" key="3">
    <source>
        <dbReference type="ARBA" id="ARBA00022723"/>
    </source>
</evidence>
<dbReference type="EMBL" id="JAAAHW010007614">
    <property type="protein sequence ID" value="KAF9947202.1"/>
    <property type="molecule type" value="Genomic_DNA"/>
</dbReference>
<organism evidence="8 9">
    <name type="scientific">Modicella reniformis</name>
    <dbReference type="NCBI Taxonomy" id="1440133"/>
    <lineage>
        <taxon>Eukaryota</taxon>
        <taxon>Fungi</taxon>
        <taxon>Fungi incertae sedis</taxon>
        <taxon>Mucoromycota</taxon>
        <taxon>Mortierellomycotina</taxon>
        <taxon>Mortierellomycetes</taxon>
        <taxon>Mortierellales</taxon>
        <taxon>Mortierellaceae</taxon>
        <taxon>Modicella</taxon>
    </lineage>
</organism>
<evidence type="ECO:0000259" key="7">
    <source>
        <dbReference type="Pfam" id="PF00081"/>
    </source>
</evidence>
<comment type="similarity">
    <text evidence="1">Belongs to the iron/manganese superoxide dismutase family.</text>
</comment>
<dbReference type="OrthoDB" id="239262at2759"/>
<comment type="catalytic activity">
    <reaction evidence="6">
        <text>2 superoxide + 2 H(+) = H2O2 + O2</text>
        <dbReference type="Rhea" id="RHEA:20696"/>
        <dbReference type="ChEBI" id="CHEBI:15378"/>
        <dbReference type="ChEBI" id="CHEBI:15379"/>
        <dbReference type="ChEBI" id="CHEBI:16240"/>
        <dbReference type="ChEBI" id="CHEBI:18421"/>
        <dbReference type="EC" id="1.15.1.1"/>
    </reaction>
</comment>
<protein>
    <recommendedName>
        <fullName evidence="2">superoxide dismutase</fullName>
        <ecNumber evidence="2">1.15.1.1</ecNumber>
    </recommendedName>
</protein>
<dbReference type="SUPFAM" id="SSF46609">
    <property type="entry name" value="Fe,Mn superoxide dismutase (SOD), N-terminal domain"/>
    <property type="match status" value="1"/>
</dbReference>
<evidence type="ECO:0000256" key="2">
    <source>
        <dbReference type="ARBA" id="ARBA00012682"/>
    </source>
</evidence>
<dbReference type="PANTHER" id="PTHR11404:SF6">
    <property type="entry name" value="SUPEROXIDE DISMUTASE [MN], MITOCHONDRIAL"/>
    <property type="match status" value="1"/>
</dbReference>
<dbReference type="GO" id="GO:0005739">
    <property type="term" value="C:mitochondrion"/>
    <property type="evidence" value="ECO:0007669"/>
    <property type="project" value="TreeGrafter"/>
</dbReference>
<keyword evidence="5" id="KW-0560">Oxidoreductase</keyword>
<proteinExistence type="inferred from homology"/>
<evidence type="ECO:0000256" key="4">
    <source>
        <dbReference type="ARBA" id="ARBA00022862"/>
    </source>
</evidence>
<dbReference type="PRINTS" id="PR01703">
    <property type="entry name" value="MNSODISMTASE"/>
</dbReference>
<sequence length="94" mass="10414">MLHTLTRRTFATTVSKPSAFAGLRFKHTLPSLPYAYNALEPFISKEIMEVHHAKHHQTYVNNLNAAEEKLGSAFQVNDISDAIATQSAIKFNGG</sequence>
<dbReference type="GO" id="GO:0030145">
    <property type="term" value="F:manganese ion binding"/>
    <property type="evidence" value="ECO:0007669"/>
    <property type="project" value="TreeGrafter"/>
</dbReference>
<reference evidence="8" key="1">
    <citation type="journal article" date="2020" name="Fungal Divers.">
        <title>Resolving the Mortierellaceae phylogeny through synthesis of multi-gene phylogenetics and phylogenomics.</title>
        <authorList>
            <person name="Vandepol N."/>
            <person name="Liber J."/>
            <person name="Desiro A."/>
            <person name="Na H."/>
            <person name="Kennedy M."/>
            <person name="Barry K."/>
            <person name="Grigoriev I.V."/>
            <person name="Miller A.N."/>
            <person name="O'Donnell K."/>
            <person name="Stajich J.E."/>
            <person name="Bonito G."/>
        </authorList>
    </citation>
    <scope>NUCLEOTIDE SEQUENCE</scope>
    <source>
        <strain evidence="8">MES-2147</strain>
    </source>
</reference>